<feature type="domain" description="DUF4806" evidence="1">
    <location>
        <begin position="113"/>
        <end position="185"/>
    </location>
</feature>
<gene>
    <name evidence="3" type="primary">LOC136117768</name>
</gene>
<name>A0ABM4TUR3_DROSZ</name>
<evidence type="ECO:0000313" key="2">
    <source>
        <dbReference type="Proteomes" id="UP001652628"/>
    </source>
</evidence>
<keyword evidence="2" id="KW-1185">Reference proteome</keyword>
<organism evidence="2 3">
    <name type="scientific">Drosophila suzukii</name>
    <name type="common">Spotted-wing drosophila fruit fly</name>
    <dbReference type="NCBI Taxonomy" id="28584"/>
    <lineage>
        <taxon>Eukaryota</taxon>
        <taxon>Metazoa</taxon>
        <taxon>Ecdysozoa</taxon>
        <taxon>Arthropoda</taxon>
        <taxon>Hexapoda</taxon>
        <taxon>Insecta</taxon>
        <taxon>Pterygota</taxon>
        <taxon>Neoptera</taxon>
        <taxon>Endopterygota</taxon>
        <taxon>Diptera</taxon>
        <taxon>Brachycera</taxon>
        <taxon>Muscomorpha</taxon>
        <taxon>Ephydroidea</taxon>
        <taxon>Drosophilidae</taxon>
        <taxon>Drosophila</taxon>
        <taxon>Sophophora</taxon>
    </lineage>
</organism>
<dbReference type="GeneID" id="136117768"/>
<proteinExistence type="predicted"/>
<accession>A0ABM4TUR3</accession>
<evidence type="ECO:0000259" key="1">
    <source>
        <dbReference type="Pfam" id="PF16064"/>
    </source>
</evidence>
<protein>
    <recommendedName>
        <fullName evidence="1">DUF4806 domain-containing protein</fullName>
    </recommendedName>
</protein>
<dbReference type="InterPro" id="IPR032071">
    <property type="entry name" value="DUF4806"/>
</dbReference>
<evidence type="ECO:0000313" key="3">
    <source>
        <dbReference type="RefSeq" id="XP_070853709.1"/>
    </source>
</evidence>
<dbReference type="Pfam" id="PF16064">
    <property type="entry name" value="DUF4806"/>
    <property type="match status" value="1"/>
</dbReference>
<dbReference type="RefSeq" id="XP_070853709.1">
    <property type="nucleotide sequence ID" value="XM_070997608.1"/>
</dbReference>
<reference evidence="3" key="1">
    <citation type="submission" date="2025-08" db="UniProtKB">
        <authorList>
            <consortium name="RefSeq"/>
        </authorList>
    </citation>
    <scope>IDENTIFICATION</scope>
</reference>
<sequence length="203" mass="22864">MIVLIAYNKLCRTIAIYKEFNFVSYADDFTIVLEVEENSNVHIGEIRDHEEIEADQENLEVGQDNLELEEVLQTLREISVISQKLDILADKVAKTTAIWKVSFAPDKEISGVVPFPLKTEEELDAFENSLTPELIGFYTKKISKIIGSEPLSKRFKLVIAEEMINNYNMDGSNGKKSLRSCIGFYGVLKGALAKDSEDPDIPN</sequence>
<dbReference type="Proteomes" id="UP001652628">
    <property type="component" value="Chromosome X"/>
</dbReference>